<evidence type="ECO:0000313" key="4">
    <source>
        <dbReference type="EMBL" id="PMD53572.1"/>
    </source>
</evidence>
<comment type="similarity">
    <text evidence="1">Belongs to the BLOC1S1 family.</text>
</comment>
<feature type="compositionally biased region" description="Low complexity" evidence="3">
    <location>
        <begin position="150"/>
        <end position="160"/>
    </location>
</feature>
<feature type="region of interest" description="Disordered" evidence="3">
    <location>
        <begin position="1"/>
        <end position="47"/>
    </location>
</feature>
<reference evidence="4 5" key="1">
    <citation type="submission" date="2016-04" db="EMBL/GenBank/DDBJ databases">
        <title>A degradative enzymes factory behind the ericoid mycorrhizal symbiosis.</title>
        <authorList>
            <consortium name="DOE Joint Genome Institute"/>
            <person name="Martino E."/>
            <person name="Morin E."/>
            <person name="Grelet G."/>
            <person name="Kuo A."/>
            <person name="Kohler A."/>
            <person name="Daghino S."/>
            <person name="Barry K."/>
            <person name="Choi C."/>
            <person name="Cichocki N."/>
            <person name="Clum A."/>
            <person name="Copeland A."/>
            <person name="Hainaut M."/>
            <person name="Haridas S."/>
            <person name="Labutti K."/>
            <person name="Lindquist E."/>
            <person name="Lipzen A."/>
            <person name="Khouja H.-R."/>
            <person name="Murat C."/>
            <person name="Ohm R."/>
            <person name="Olson A."/>
            <person name="Spatafora J."/>
            <person name="Veneault-Fourrey C."/>
            <person name="Henrissat B."/>
            <person name="Grigoriev I."/>
            <person name="Martin F."/>
            <person name="Perotto S."/>
        </authorList>
    </citation>
    <scope>NUCLEOTIDE SEQUENCE [LARGE SCALE GENOMIC DNA]</scope>
    <source>
        <strain evidence="4 5">E</strain>
    </source>
</reference>
<evidence type="ECO:0000256" key="3">
    <source>
        <dbReference type="SAM" id="MobiDB-lite"/>
    </source>
</evidence>
<sequence>MSAEASSSRDAPTLPSPEPPSISPTLPSTSSSQTHPSPPLHSPETARQIAEARAALEASMTNIGNQHFSSLQSRAQNLHANTAQLDKQQKDVIKATDGLKKETEKLRKWADEGQRMVKELGNVQNWAEMLERDFLVLGETIRLANGGGSQSQSGSGSGSEWETDSEFEEEGGEKQGQGDEEGKVVDQEPGVREEMRVVDAEGDTEMHDTEDNDKGKGKAVDVEQETTNTEHQPEDLGGSSTATGSDPSSSSVHTAASATS</sequence>
<feature type="compositionally biased region" description="Low complexity" evidence="3">
    <location>
        <begin position="237"/>
        <end position="260"/>
    </location>
</feature>
<feature type="compositionally biased region" description="Polar residues" evidence="3">
    <location>
        <begin position="1"/>
        <end position="10"/>
    </location>
</feature>
<dbReference type="Proteomes" id="UP000235371">
    <property type="component" value="Unassembled WGS sequence"/>
</dbReference>
<dbReference type="Pfam" id="PF06320">
    <property type="entry name" value="GCN5L1"/>
    <property type="match status" value="1"/>
</dbReference>
<feature type="non-terminal residue" evidence="4">
    <location>
        <position position="1"/>
    </location>
</feature>
<dbReference type="InParanoid" id="A0A2J6SS37"/>
<proteinExistence type="inferred from homology"/>
<evidence type="ECO:0000256" key="2">
    <source>
        <dbReference type="ARBA" id="ARBA00019577"/>
    </source>
</evidence>
<dbReference type="PANTHER" id="PTHR13073">
    <property type="entry name" value="BLOC-1 COMPLEX SUBUNIT 1"/>
    <property type="match status" value="1"/>
</dbReference>
<gene>
    <name evidence="4" type="ORF">K444DRAFT_619098</name>
</gene>
<dbReference type="GO" id="GO:0031083">
    <property type="term" value="C:BLOC-1 complex"/>
    <property type="evidence" value="ECO:0007669"/>
    <property type="project" value="InterPro"/>
</dbReference>
<dbReference type="GO" id="GO:0016197">
    <property type="term" value="P:endosomal transport"/>
    <property type="evidence" value="ECO:0007669"/>
    <property type="project" value="TreeGrafter"/>
</dbReference>
<protein>
    <recommendedName>
        <fullName evidence="2">Biogenesis of lysosome-related organelles complex 1 subunit 1</fullName>
    </recommendedName>
</protein>
<dbReference type="RefSeq" id="XP_024730476.1">
    <property type="nucleotide sequence ID" value="XM_024881455.1"/>
</dbReference>
<name>A0A2J6SS37_9HELO</name>
<organism evidence="4 5">
    <name type="scientific">Hyaloscypha bicolor E</name>
    <dbReference type="NCBI Taxonomy" id="1095630"/>
    <lineage>
        <taxon>Eukaryota</taxon>
        <taxon>Fungi</taxon>
        <taxon>Dikarya</taxon>
        <taxon>Ascomycota</taxon>
        <taxon>Pezizomycotina</taxon>
        <taxon>Leotiomycetes</taxon>
        <taxon>Helotiales</taxon>
        <taxon>Hyaloscyphaceae</taxon>
        <taxon>Hyaloscypha</taxon>
        <taxon>Hyaloscypha bicolor</taxon>
    </lineage>
</organism>
<dbReference type="InterPro" id="IPR009395">
    <property type="entry name" value="BLOC1S1"/>
</dbReference>
<evidence type="ECO:0000313" key="5">
    <source>
        <dbReference type="Proteomes" id="UP000235371"/>
    </source>
</evidence>
<dbReference type="PANTHER" id="PTHR13073:SF0">
    <property type="entry name" value="BIOGENESIS OF LYSOSOME-RELATED ORGANELLES COMPLEX 1 SUBUNIT 1"/>
    <property type="match status" value="1"/>
</dbReference>
<dbReference type="OrthoDB" id="20018at2759"/>
<accession>A0A2J6SS37</accession>
<evidence type="ECO:0000256" key="1">
    <source>
        <dbReference type="ARBA" id="ARBA00007133"/>
    </source>
</evidence>
<feature type="compositionally biased region" description="Acidic residues" evidence="3">
    <location>
        <begin position="161"/>
        <end position="171"/>
    </location>
</feature>
<keyword evidence="5" id="KW-1185">Reference proteome</keyword>
<feature type="compositionally biased region" description="Basic and acidic residues" evidence="3">
    <location>
        <begin position="172"/>
        <end position="221"/>
    </location>
</feature>
<dbReference type="GeneID" id="36589532"/>
<dbReference type="AlphaFoldDB" id="A0A2J6SS37"/>
<feature type="region of interest" description="Disordered" evidence="3">
    <location>
        <begin position="144"/>
        <end position="260"/>
    </location>
</feature>
<feature type="compositionally biased region" description="Low complexity" evidence="3">
    <location>
        <begin position="23"/>
        <end position="35"/>
    </location>
</feature>
<dbReference type="EMBL" id="KZ613872">
    <property type="protein sequence ID" value="PMD53572.1"/>
    <property type="molecule type" value="Genomic_DNA"/>
</dbReference>
<dbReference type="STRING" id="1095630.A0A2J6SS37"/>